<evidence type="ECO:0000313" key="14">
    <source>
        <dbReference type="Proteomes" id="UP000186601"/>
    </source>
</evidence>
<keyword evidence="11 12" id="KW-0472">Membrane</keyword>
<comment type="caution">
    <text evidence="13">The sequence shown here is derived from an EMBL/GenBank/DDBJ whole genome shotgun (WGS) entry which is preliminary data.</text>
</comment>
<comment type="subcellular location">
    <subcellularLocation>
        <location evidence="2">Membrane</location>
    </subcellularLocation>
</comment>
<evidence type="ECO:0000256" key="2">
    <source>
        <dbReference type="ARBA" id="ARBA00004370"/>
    </source>
</evidence>
<evidence type="ECO:0000256" key="7">
    <source>
        <dbReference type="ARBA" id="ARBA00022989"/>
    </source>
</evidence>
<name>A0A2R6NRM5_9APHY</name>
<evidence type="ECO:0000256" key="10">
    <source>
        <dbReference type="ARBA" id="ARBA00023033"/>
    </source>
</evidence>
<evidence type="ECO:0000256" key="5">
    <source>
        <dbReference type="ARBA" id="ARBA00022692"/>
    </source>
</evidence>
<dbReference type="Proteomes" id="UP000186601">
    <property type="component" value="Unassembled WGS sequence"/>
</dbReference>
<dbReference type="Gene3D" id="1.10.630.10">
    <property type="entry name" value="Cytochrome P450"/>
    <property type="match status" value="1"/>
</dbReference>
<keyword evidence="7 12" id="KW-1133">Transmembrane helix</keyword>
<dbReference type="InterPro" id="IPR036396">
    <property type="entry name" value="Cyt_P450_sf"/>
</dbReference>
<sequence length="281" mass="31409">MSPVLLWATSTLLAIFSMKIALFLRRDLALKKIMPPGPPGLPLLGNILQLPSSGQHIYFSDIKSTWGPIVSLNMAGQRMVVINNVSIAADLIDRRSGIYSNRPPFIMTSDILCGGLFISFAPYGPLWRKLRRAAHVGFNIRASRSYQPIQEREASAFVSNLLKSPSHWRDHTERSAASAILAVVYGWPSLDASGDRLVARIKEFMDRVLTSSFPGASLVDIFPSMLYIPTWLASWKRRGLKWHQKDTEFFETFLVDAREKMVTCALSPGRMCALILIGETL</sequence>
<dbReference type="EMBL" id="MLYV02000904">
    <property type="protein sequence ID" value="PSR75405.1"/>
    <property type="molecule type" value="Genomic_DNA"/>
</dbReference>
<keyword evidence="9" id="KW-0408">Iron</keyword>
<keyword evidence="4" id="KW-0349">Heme</keyword>
<evidence type="ECO:0000256" key="8">
    <source>
        <dbReference type="ARBA" id="ARBA00023002"/>
    </source>
</evidence>
<dbReference type="GO" id="GO:0016020">
    <property type="term" value="C:membrane"/>
    <property type="evidence" value="ECO:0007669"/>
    <property type="project" value="UniProtKB-SubCell"/>
</dbReference>
<keyword evidence="8" id="KW-0560">Oxidoreductase</keyword>
<gene>
    <name evidence="13" type="ORF">PHLCEN_2v9163</name>
</gene>
<dbReference type="STRING" id="98765.A0A2R6NRM5"/>
<dbReference type="InterPro" id="IPR050364">
    <property type="entry name" value="Cytochrome_P450_fung"/>
</dbReference>
<dbReference type="OrthoDB" id="2789670at2759"/>
<dbReference type="PANTHER" id="PTHR46300">
    <property type="entry name" value="P450, PUTATIVE (EUROFUNG)-RELATED-RELATED"/>
    <property type="match status" value="1"/>
</dbReference>
<evidence type="ECO:0000256" key="4">
    <source>
        <dbReference type="ARBA" id="ARBA00022617"/>
    </source>
</evidence>
<dbReference type="AlphaFoldDB" id="A0A2R6NRM5"/>
<evidence type="ECO:0000256" key="6">
    <source>
        <dbReference type="ARBA" id="ARBA00022723"/>
    </source>
</evidence>
<dbReference type="GO" id="GO:0004497">
    <property type="term" value="F:monooxygenase activity"/>
    <property type="evidence" value="ECO:0007669"/>
    <property type="project" value="UniProtKB-KW"/>
</dbReference>
<evidence type="ECO:0008006" key="15">
    <source>
        <dbReference type="Google" id="ProtNLM"/>
    </source>
</evidence>
<keyword evidence="5 12" id="KW-0812">Transmembrane</keyword>
<reference evidence="13 14" key="1">
    <citation type="submission" date="2018-02" db="EMBL/GenBank/DDBJ databases">
        <title>Genome sequence of the basidiomycete white-rot fungus Phlebia centrifuga.</title>
        <authorList>
            <person name="Granchi Z."/>
            <person name="Peng M."/>
            <person name="de Vries R.P."/>
            <person name="Hilden K."/>
            <person name="Makela M.R."/>
            <person name="Grigoriev I."/>
            <person name="Riley R."/>
        </authorList>
    </citation>
    <scope>NUCLEOTIDE SEQUENCE [LARGE SCALE GENOMIC DNA]</scope>
    <source>
        <strain evidence="13 14">FBCC195</strain>
    </source>
</reference>
<evidence type="ECO:0000313" key="13">
    <source>
        <dbReference type="EMBL" id="PSR75405.1"/>
    </source>
</evidence>
<keyword evidence="10" id="KW-0503">Monooxygenase</keyword>
<protein>
    <recommendedName>
        <fullName evidence="15">Cytochrome P450</fullName>
    </recommendedName>
</protein>
<keyword evidence="6" id="KW-0479">Metal-binding</keyword>
<feature type="transmembrane region" description="Helical" evidence="12">
    <location>
        <begin position="104"/>
        <end position="123"/>
    </location>
</feature>
<feature type="transmembrane region" description="Helical" evidence="12">
    <location>
        <begin position="6"/>
        <end position="24"/>
    </location>
</feature>
<evidence type="ECO:0000256" key="3">
    <source>
        <dbReference type="ARBA" id="ARBA00010617"/>
    </source>
</evidence>
<evidence type="ECO:0000256" key="12">
    <source>
        <dbReference type="SAM" id="Phobius"/>
    </source>
</evidence>
<dbReference type="Pfam" id="PF00067">
    <property type="entry name" value="p450"/>
    <property type="match status" value="1"/>
</dbReference>
<dbReference type="GO" id="GO:0016705">
    <property type="term" value="F:oxidoreductase activity, acting on paired donors, with incorporation or reduction of molecular oxygen"/>
    <property type="evidence" value="ECO:0007669"/>
    <property type="project" value="InterPro"/>
</dbReference>
<dbReference type="SUPFAM" id="SSF48264">
    <property type="entry name" value="Cytochrome P450"/>
    <property type="match status" value="1"/>
</dbReference>
<dbReference type="PANTHER" id="PTHR46300:SF1">
    <property type="entry name" value="P450, PUTATIVE (EUROFUNG)-RELATED"/>
    <property type="match status" value="1"/>
</dbReference>
<dbReference type="GO" id="GO:0020037">
    <property type="term" value="F:heme binding"/>
    <property type="evidence" value="ECO:0007669"/>
    <property type="project" value="InterPro"/>
</dbReference>
<dbReference type="GO" id="GO:0005506">
    <property type="term" value="F:iron ion binding"/>
    <property type="evidence" value="ECO:0007669"/>
    <property type="project" value="InterPro"/>
</dbReference>
<evidence type="ECO:0000256" key="9">
    <source>
        <dbReference type="ARBA" id="ARBA00023004"/>
    </source>
</evidence>
<proteinExistence type="inferred from homology"/>
<evidence type="ECO:0000256" key="1">
    <source>
        <dbReference type="ARBA" id="ARBA00001971"/>
    </source>
</evidence>
<organism evidence="13 14">
    <name type="scientific">Hermanssonia centrifuga</name>
    <dbReference type="NCBI Taxonomy" id="98765"/>
    <lineage>
        <taxon>Eukaryota</taxon>
        <taxon>Fungi</taxon>
        <taxon>Dikarya</taxon>
        <taxon>Basidiomycota</taxon>
        <taxon>Agaricomycotina</taxon>
        <taxon>Agaricomycetes</taxon>
        <taxon>Polyporales</taxon>
        <taxon>Meruliaceae</taxon>
        <taxon>Hermanssonia</taxon>
    </lineage>
</organism>
<dbReference type="InterPro" id="IPR001128">
    <property type="entry name" value="Cyt_P450"/>
</dbReference>
<accession>A0A2R6NRM5</accession>
<comment type="cofactor">
    <cofactor evidence="1">
        <name>heme</name>
        <dbReference type="ChEBI" id="CHEBI:30413"/>
    </cofactor>
</comment>
<keyword evidence="14" id="KW-1185">Reference proteome</keyword>
<evidence type="ECO:0000256" key="11">
    <source>
        <dbReference type="ARBA" id="ARBA00023136"/>
    </source>
</evidence>
<comment type="similarity">
    <text evidence="3">Belongs to the cytochrome P450 family.</text>
</comment>